<evidence type="ECO:0000256" key="3">
    <source>
        <dbReference type="ARBA" id="ARBA00022515"/>
    </source>
</evidence>
<sequence length="571" mass="66808">MPVLTSLRYAYYDYDSVLPVDNDVELLHFQLTSISTYFIFNLLQIILLQCGITWSTSVLEPSQNFLSSENTVQHTNSAKYFPPNINIFLQSLNAIKIINPEELTKLQKINSDRLSRMPPLYTSCDPSTKLDTSMNPTESYLHDLQLYKYYPEGNFSLEELESICMQRTEVLLFVERIYMETGTRRTAQQCKAILIKELKRKGYNSFIKIINGPSKELGSDVKVMDEVLHLRKQDHISHFMLRTVFSIHEKKWFHIQELRLFYWRLYTSTIEEIKEFFNVNKLKTHSISEEDKEELQEYIKLNNLVNEPFYKVPFTFVIDLVEMHKVFLKHGMAFVPEKELAGLCFGYFKENLAAGLESIPIVAEDAINDPRINKIFKMLTEYINSEKEIMKKYNGPSLAELDDVSKKSYPLCMRIIHEILRKDHHLKHGERKQYSLFLKSIGVTADDAMELWKEEFTKKISETTFEREYGYRLRHIYGEGNIQKTYNSYKCSSIINFNIKPTESYGCPFKHLTDALLTEKLNEYKFVPGDIEDIVKLSSKKNYTEALFIMDSVVVKVLIALEEEKDVATKK</sequence>
<dbReference type="EMBL" id="JACSDZ010000007">
    <property type="protein sequence ID" value="KAF7399083.1"/>
    <property type="molecule type" value="Genomic_DNA"/>
</dbReference>
<dbReference type="Proteomes" id="UP000617340">
    <property type="component" value="Unassembled WGS sequence"/>
</dbReference>
<evidence type="ECO:0000313" key="10">
    <source>
        <dbReference type="Proteomes" id="UP000617340"/>
    </source>
</evidence>
<dbReference type="GO" id="GO:0051539">
    <property type="term" value="F:4 iron, 4 sulfur cluster binding"/>
    <property type="evidence" value="ECO:0007669"/>
    <property type="project" value="UniProtKB-KW"/>
</dbReference>
<evidence type="ECO:0000256" key="4">
    <source>
        <dbReference type="ARBA" id="ARBA00022705"/>
    </source>
</evidence>
<name>A0A834K2I8_VESGE</name>
<accession>A0A834K2I8</accession>
<proteinExistence type="predicted"/>
<dbReference type="GO" id="GO:0006269">
    <property type="term" value="P:DNA replication, synthesis of primer"/>
    <property type="evidence" value="ECO:0007669"/>
    <property type="project" value="UniProtKB-KW"/>
</dbReference>
<organism evidence="9 10">
    <name type="scientific">Vespula germanica</name>
    <name type="common">German yellow jacket</name>
    <name type="synonym">Paravespula germanica</name>
    <dbReference type="NCBI Taxonomy" id="30212"/>
    <lineage>
        <taxon>Eukaryota</taxon>
        <taxon>Metazoa</taxon>
        <taxon>Ecdysozoa</taxon>
        <taxon>Arthropoda</taxon>
        <taxon>Hexapoda</taxon>
        <taxon>Insecta</taxon>
        <taxon>Pterygota</taxon>
        <taxon>Neoptera</taxon>
        <taxon>Endopterygota</taxon>
        <taxon>Hymenoptera</taxon>
        <taxon>Apocrita</taxon>
        <taxon>Aculeata</taxon>
        <taxon>Vespoidea</taxon>
        <taxon>Vespidae</taxon>
        <taxon>Vespinae</taxon>
        <taxon>Vespula</taxon>
    </lineage>
</organism>
<dbReference type="PANTHER" id="PTHR10537">
    <property type="entry name" value="DNA PRIMASE LARGE SUBUNIT"/>
    <property type="match status" value="1"/>
</dbReference>
<evidence type="ECO:0000256" key="6">
    <source>
        <dbReference type="ARBA" id="ARBA00023004"/>
    </source>
</evidence>
<keyword evidence="2" id="KW-0004">4Fe-4S</keyword>
<dbReference type="Gene3D" id="1.20.930.80">
    <property type="match status" value="1"/>
</dbReference>
<keyword evidence="3" id="KW-0639">Primosome</keyword>
<keyword evidence="7" id="KW-0411">Iron-sulfur</keyword>
<keyword evidence="10" id="KW-1185">Reference proteome</keyword>
<keyword evidence="5" id="KW-0479">Metal-binding</keyword>
<dbReference type="Pfam" id="PF04104">
    <property type="entry name" value="DNA_primase_lrg"/>
    <property type="match status" value="1"/>
</dbReference>
<dbReference type="GO" id="GO:0006270">
    <property type="term" value="P:DNA replication initiation"/>
    <property type="evidence" value="ECO:0007669"/>
    <property type="project" value="TreeGrafter"/>
</dbReference>
<dbReference type="InterPro" id="IPR007238">
    <property type="entry name" value="DNA_primase_lsu_euk/arc"/>
</dbReference>
<feature type="domain" description="DNA primase large subunit C-terminal" evidence="8">
    <location>
        <begin position="403"/>
        <end position="546"/>
    </location>
</feature>
<evidence type="ECO:0000313" key="9">
    <source>
        <dbReference type="EMBL" id="KAF7399083.1"/>
    </source>
</evidence>
<dbReference type="GO" id="GO:0005658">
    <property type="term" value="C:alpha DNA polymerase:primase complex"/>
    <property type="evidence" value="ECO:0007669"/>
    <property type="project" value="TreeGrafter"/>
</dbReference>
<dbReference type="AlphaFoldDB" id="A0A834K2I8"/>
<comment type="caution">
    <text evidence="9">The sequence shown here is derived from an EMBL/GenBank/DDBJ whole genome shotgun (WGS) entry which is preliminary data.</text>
</comment>
<gene>
    <name evidence="9" type="ORF">HZH68_007675</name>
</gene>
<evidence type="ECO:0000256" key="1">
    <source>
        <dbReference type="ARBA" id="ARBA00001966"/>
    </source>
</evidence>
<dbReference type="Pfam" id="PF26466">
    <property type="entry name" value="DNA_primase_lrg_N"/>
    <property type="match status" value="1"/>
</dbReference>
<reference evidence="9" key="1">
    <citation type="journal article" date="2020" name="G3 (Bethesda)">
        <title>High-Quality Assemblies for Three Invasive Social Wasps from the &lt;i&gt;Vespula&lt;/i&gt; Genus.</title>
        <authorList>
            <person name="Harrop T.W.R."/>
            <person name="Guhlin J."/>
            <person name="McLaughlin G.M."/>
            <person name="Permina E."/>
            <person name="Stockwell P."/>
            <person name="Gilligan J."/>
            <person name="Le Lec M.F."/>
            <person name="Gruber M.A.M."/>
            <person name="Quinn O."/>
            <person name="Lovegrove M."/>
            <person name="Duncan E.J."/>
            <person name="Remnant E.J."/>
            <person name="Van Eeckhoven J."/>
            <person name="Graham B."/>
            <person name="Knapp R.A."/>
            <person name="Langford K.W."/>
            <person name="Kronenberg Z."/>
            <person name="Press M.O."/>
            <person name="Eacker S.M."/>
            <person name="Wilson-Rankin E.E."/>
            <person name="Purcell J."/>
            <person name="Lester P.J."/>
            <person name="Dearden P.K."/>
        </authorList>
    </citation>
    <scope>NUCLEOTIDE SEQUENCE</scope>
    <source>
        <strain evidence="9">Linc-1</strain>
    </source>
</reference>
<comment type="cofactor">
    <cofactor evidence="1">
        <name>[4Fe-4S] cluster</name>
        <dbReference type="ChEBI" id="CHEBI:49883"/>
    </cofactor>
</comment>
<evidence type="ECO:0000256" key="7">
    <source>
        <dbReference type="ARBA" id="ARBA00023014"/>
    </source>
</evidence>
<evidence type="ECO:0000259" key="8">
    <source>
        <dbReference type="Pfam" id="PF04104"/>
    </source>
</evidence>
<dbReference type="PANTHER" id="PTHR10537:SF3">
    <property type="entry name" value="DNA PRIMASE LARGE SUBUNIT"/>
    <property type="match status" value="1"/>
</dbReference>
<evidence type="ECO:0000256" key="2">
    <source>
        <dbReference type="ARBA" id="ARBA00022485"/>
    </source>
</evidence>
<keyword evidence="4" id="KW-0235">DNA replication</keyword>
<dbReference type="InterPro" id="IPR058560">
    <property type="entry name" value="DNA_primase_C"/>
</dbReference>
<dbReference type="GO" id="GO:0046872">
    <property type="term" value="F:metal ion binding"/>
    <property type="evidence" value="ECO:0007669"/>
    <property type="project" value="UniProtKB-KW"/>
</dbReference>
<evidence type="ECO:0000256" key="5">
    <source>
        <dbReference type="ARBA" id="ARBA00022723"/>
    </source>
</evidence>
<keyword evidence="6" id="KW-0408">Iron</keyword>
<protein>
    <recommendedName>
        <fullName evidence="8">DNA primase large subunit C-terminal domain-containing protein</fullName>
    </recommendedName>
</protein>